<dbReference type="Proteomes" id="UP000053789">
    <property type="component" value="Unassembled WGS sequence"/>
</dbReference>
<dbReference type="HOGENOM" id="CLU_2704603_0_0_1"/>
<sequence>MAPEQPNTRSIKQRLLFVRTRGNPSETTSNRMSGTLAVVSQSGSSISFFDLGSGERTAYMTDIIPEPHELFVR</sequence>
<evidence type="ECO:0000313" key="2">
    <source>
        <dbReference type="Proteomes" id="UP000053789"/>
    </source>
</evidence>
<keyword evidence="2" id="KW-1185">Reference proteome</keyword>
<dbReference type="EMBL" id="KN846997">
    <property type="protein sequence ID" value="KIW88915.1"/>
    <property type="molecule type" value="Genomic_DNA"/>
</dbReference>
<reference evidence="1" key="1">
    <citation type="submission" date="2015-01" db="EMBL/GenBank/DDBJ databases">
        <title>The Genome Sequence of Cladophialophora bantiana CBS 173.52.</title>
        <authorList>
            <consortium name="The Broad Institute Genomics Platform"/>
            <person name="Cuomo C."/>
            <person name="de Hoog S."/>
            <person name="Gorbushina A."/>
            <person name="Stielow B."/>
            <person name="Teixiera M."/>
            <person name="Abouelleil A."/>
            <person name="Chapman S.B."/>
            <person name="Priest M."/>
            <person name="Young S.K."/>
            <person name="Wortman J."/>
            <person name="Nusbaum C."/>
            <person name="Birren B."/>
        </authorList>
    </citation>
    <scope>NUCLEOTIDE SEQUENCE [LARGE SCALE GENOMIC DNA]</scope>
    <source>
        <strain evidence="1">CBS 173.52</strain>
    </source>
</reference>
<organism evidence="1 2">
    <name type="scientific">Cladophialophora bantiana (strain ATCC 10958 / CBS 173.52 / CDC B-1940 / NIH 8579)</name>
    <name type="common">Xylohypha bantiana</name>
    <dbReference type="NCBI Taxonomy" id="1442370"/>
    <lineage>
        <taxon>Eukaryota</taxon>
        <taxon>Fungi</taxon>
        <taxon>Dikarya</taxon>
        <taxon>Ascomycota</taxon>
        <taxon>Pezizomycotina</taxon>
        <taxon>Eurotiomycetes</taxon>
        <taxon>Chaetothyriomycetidae</taxon>
        <taxon>Chaetothyriales</taxon>
        <taxon>Herpotrichiellaceae</taxon>
        <taxon>Cladophialophora</taxon>
    </lineage>
</organism>
<evidence type="ECO:0000313" key="1">
    <source>
        <dbReference type="EMBL" id="KIW88915.1"/>
    </source>
</evidence>
<dbReference type="OrthoDB" id="3875785at2759"/>
<gene>
    <name evidence="1" type="ORF">Z519_10399</name>
</gene>
<dbReference type="VEuPathDB" id="FungiDB:Z519_10399"/>
<dbReference type="AlphaFoldDB" id="A0A0D2HDE9"/>
<name>A0A0D2HDE9_CLAB1</name>
<proteinExistence type="predicted"/>
<dbReference type="GeneID" id="27703327"/>
<protein>
    <submittedName>
        <fullName evidence="1">Uncharacterized protein</fullName>
    </submittedName>
</protein>
<accession>A0A0D2HDE9</accession>
<dbReference type="RefSeq" id="XP_016615584.1">
    <property type="nucleotide sequence ID" value="XM_016768116.1"/>
</dbReference>